<dbReference type="CDD" id="cd00586">
    <property type="entry name" value="4HBT"/>
    <property type="match status" value="1"/>
</dbReference>
<protein>
    <submittedName>
        <fullName evidence="2">Unannotated protein</fullName>
    </submittedName>
</protein>
<dbReference type="SUPFAM" id="SSF54637">
    <property type="entry name" value="Thioesterase/thiol ester dehydrase-isomerase"/>
    <property type="match status" value="1"/>
</dbReference>
<sequence>MTTDRGHVARVPILLRNRDMDTLGHLNQSLYHVFIEEARTAVVLELLGKGVVDYVLARVELDHLEEVRLHDREVAAESWIERVGTKSLSIGSRVVKLDGTVVAQGTTVLVAWDPEARGSRTIGDEERAALLAGLPDAS</sequence>
<gene>
    <name evidence="2" type="ORF">UFOPK3564_00034</name>
</gene>
<accession>A0A6J7FE75</accession>
<dbReference type="Gene3D" id="3.10.129.10">
    <property type="entry name" value="Hotdog Thioesterase"/>
    <property type="match status" value="1"/>
</dbReference>
<dbReference type="InterPro" id="IPR006683">
    <property type="entry name" value="Thioestr_dom"/>
</dbReference>
<feature type="domain" description="Thioesterase" evidence="1">
    <location>
        <begin position="24"/>
        <end position="102"/>
    </location>
</feature>
<organism evidence="2">
    <name type="scientific">freshwater metagenome</name>
    <dbReference type="NCBI Taxonomy" id="449393"/>
    <lineage>
        <taxon>unclassified sequences</taxon>
        <taxon>metagenomes</taxon>
        <taxon>ecological metagenomes</taxon>
    </lineage>
</organism>
<proteinExistence type="predicted"/>
<dbReference type="EMBL" id="CAFBMK010000001">
    <property type="protein sequence ID" value="CAB4891735.1"/>
    <property type="molecule type" value="Genomic_DNA"/>
</dbReference>
<dbReference type="InterPro" id="IPR029069">
    <property type="entry name" value="HotDog_dom_sf"/>
</dbReference>
<name>A0A6J7FE75_9ZZZZ</name>
<dbReference type="Pfam" id="PF03061">
    <property type="entry name" value="4HBT"/>
    <property type="match status" value="1"/>
</dbReference>
<evidence type="ECO:0000259" key="1">
    <source>
        <dbReference type="Pfam" id="PF03061"/>
    </source>
</evidence>
<dbReference type="AlphaFoldDB" id="A0A6J7FE75"/>
<reference evidence="2" key="1">
    <citation type="submission" date="2020-05" db="EMBL/GenBank/DDBJ databases">
        <authorList>
            <person name="Chiriac C."/>
            <person name="Salcher M."/>
            <person name="Ghai R."/>
            <person name="Kavagutti S V."/>
        </authorList>
    </citation>
    <scope>NUCLEOTIDE SEQUENCE</scope>
</reference>
<evidence type="ECO:0000313" key="2">
    <source>
        <dbReference type="EMBL" id="CAB4891735.1"/>
    </source>
</evidence>